<dbReference type="KEGG" id="fas:105270018"/>
<keyword evidence="12" id="KW-1185">Reference proteome</keyword>
<evidence type="ECO:0000313" key="12">
    <source>
        <dbReference type="Proteomes" id="UP000694866"/>
    </source>
</evidence>
<keyword evidence="3" id="KW-0328">Glycosyltransferase</keyword>
<keyword evidence="5" id="KW-0812">Transmembrane</keyword>
<evidence type="ECO:0000256" key="1">
    <source>
        <dbReference type="ARBA" id="ARBA00004606"/>
    </source>
</evidence>
<dbReference type="GO" id="GO:0012505">
    <property type="term" value="C:endomembrane system"/>
    <property type="evidence" value="ECO:0007669"/>
    <property type="project" value="UniProtKB-SubCell"/>
</dbReference>
<comment type="subcellular location">
    <subcellularLocation>
        <location evidence="9">Endomembrane system</location>
        <topology evidence="9">Single-pass membrane protein</topology>
    </subcellularLocation>
    <subcellularLocation>
        <location evidence="1">Membrane</location>
        <topology evidence="1">Single-pass type II membrane protein</topology>
    </subcellularLocation>
</comment>
<keyword evidence="8" id="KW-0472">Membrane</keyword>
<feature type="signal peptide" evidence="10">
    <location>
        <begin position="1"/>
        <end position="21"/>
    </location>
</feature>
<accession>A0A9R1TGJ3</accession>
<dbReference type="GO" id="GO:0016020">
    <property type="term" value="C:membrane"/>
    <property type="evidence" value="ECO:0007669"/>
    <property type="project" value="UniProtKB-SubCell"/>
</dbReference>
<protein>
    <submittedName>
        <fullName evidence="13">Beta-1,3-glucosyltransferase</fullName>
    </submittedName>
</protein>
<dbReference type="RefSeq" id="XP_011308975.1">
    <property type="nucleotide sequence ID" value="XM_011310673.1"/>
</dbReference>
<feature type="chain" id="PRO_5040387189" evidence="10">
    <location>
        <begin position="22"/>
        <end position="458"/>
    </location>
</feature>
<dbReference type="Pfam" id="PF02434">
    <property type="entry name" value="Fringe"/>
    <property type="match status" value="1"/>
</dbReference>
<dbReference type="GO" id="GO:0016757">
    <property type="term" value="F:glycosyltransferase activity"/>
    <property type="evidence" value="ECO:0007669"/>
    <property type="project" value="UniProtKB-KW"/>
</dbReference>
<name>A0A9R1TGJ3_9HYME</name>
<evidence type="ECO:0000256" key="2">
    <source>
        <dbReference type="ARBA" id="ARBA00008661"/>
    </source>
</evidence>
<keyword evidence="6" id="KW-0735">Signal-anchor</keyword>
<proteinExistence type="inferred from homology"/>
<evidence type="ECO:0000256" key="3">
    <source>
        <dbReference type="ARBA" id="ARBA00022676"/>
    </source>
</evidence>
<reference evidence="13" key="1">
    <citation type="submission" date="2025-08" db="UniProtKB">
        <authorList>
            <consortium name="RefSeq"/>
        </authorList>
    </citation>
    <scope>IDENTIFICATION</scope>
    <source>
        <strain evidence="13">USDA-PBARC FA_bdor</strain>
        <tissue evidence="13">Whole organism</tissue>
    </source>
</reference>
<evidence type="ECO:0000256" key="6">
    <source>
        <dbReference type="ARBA" id="ARBA00022968"/>
    </source>
</evidence>
<gene>
    <name evidence="13" type="primary">LOC105270018</name>
</gene>
<dbReference type="AlphaFoldDB" id="A0A9R1TGJ3"/>
<dbReference type="InterPro" id="IPR003378">
    <property type="entry name" value="Fringe-like_glycosylTrfase"/>
</dbReference>
<evidence type="ECO:0000256" key="9">
    <source>
        <dbReference type="ARBA" id="ARBA00037847"/>
    </source>
</evidence>
<dbReference type="Gene3D" id="3.90.550.50">
    <property type="match status" value="2"/>
</dbReference>
<dbReference type="Proteomes" id="UP000694866">
    <property type="component" value="Unplaced"/>
</dbReference>
<keyword evidence="4" id="KW-0808">Transferase</keyword>
<evidence type="ECO:0000256" key="10">
    <source>
        <dbReference type="SAM" id="SignalP"/>
    </source>
</evidence>
<evidence type="ECO:0000256" key="5">
    <source>
        <dbReference type="ARBA" id="ARBA00022692"/>
    </source>
</evidence>
<organism evidence="12 13">
    <name type="scientific">Fopius arisanus</name>
    <dbReference type="NCBI Taxonomy" id="64838"/>
    <lineage>
        <taxon>Eukaryota</taxon>
        <taxon>Metazoa</taxon>
        <taxon>Ecdysozoa</taxon>
        <taxon>Arthropoda</taxon>
        <taxon>Hexapoda</taxon>
        <taxon>Insecta</taxon>
        <taxon>Pterygota</taxon>
        <taxon>Neoptera</taxon>
        <taxon>Endopterygota</taxon>
        <taxon>Hymenoptera</taxon>
        <taxon>Apocrita</taxon>
        <taxon>Ichneumonoidea</taxon>
        <taxon>Braconidae</taxon>
        <taxon>Opiinae</taxon>
        <taxon>Fopius</taxon>
    </lineage>
</organism>
<evidence type="ECO:0000256" key="4">
    <source>
        <dbReference type="ARBA" id="ARBA00022679"/>
    </source>
</evidence>
<sequence length="458" mass="52503">MGNSQHLLVFLWIFRVIASDASDLVITVLSQRNEYSATQSELLKEDIIGQAHDLQRTPPRFLLTHEKNGREAIRGGWTIYPLVPILYSKFPDAKWYFFCVENTAVKLEILTNVLSRFNSSEPVWLGHALHDAEATIIHHFVSPRKVSYPNLVSGFVISRVLMKEIRGRIHSGLPSANDFIIDETYEFSNFVMNTGKGQRLIHQSEFCVTPTSRCATYPKKFPECGNPVPVKNVFFAVKTYNKNHASRIPVLMKTWLRKTQHYALFSNKKDTDLENIILVPHTTEGHCLKTYGLLQNSEKLMKEKNIEWLIIADDDTLLSVDRLMRLLSCYNEKTPMAIGERYGFRSTEEIGYDYLTGGAGVVLSLPLVQRILSSIGCRCPLPTTPDDMFLFGICLSRLGIPALHAPFFHQARPQDYPEDFLASHQPVSFHKFWMIDPVDVYRHWFDGMSDKIHHTELR</sequence>
<dbReference type="PANTHER" id="PTHR10811">
    <property type="entry name" value="FRINGE-RELATED"/>
    <property type="match status" value="1"/>
</dbReference>
<comment type="similarity">
    <text evidence="2">Belongs to the glycosyltransferase 31 family.</text>
</comment>
<keyword evidence="7" id="KW-1133">Transmembrane helix</keyword>
<dbReference type="GeneID" id="105270018"/>
<evidence type="ECO:0000259" key="11">
    <source>
        <dbReference type="Pfam" id="PF02434"/>
    </source>
</evidence>
<evidence type="ECO:0000256" key="7">
    <source>
        <dbReference type="ARBA" id="ARBA00022989"/>
    </source>
</evidence>
<keyword evidence="10" id="KW-0732">Signal</keyword>
<dbReference type="OrthoDB" id="421979at2759"/>
<evidence type="ECO:0000313" key="13">
    <source>
        <dbReference type="RefSeq" id="XP_011308975.1"/>
    </source>
</evidence>
<evidence type="ECO:0000256" key="8">
    <source>
        <dbReference type="ARBA" id="ARBA00023136"/>
    </source>
</evidence>
<feature type="domain" description="Fringe-like glycosyltransferase" evidence="11">
    <location>
        <begin position="228"/>
        <end position="434"/>
    </location>
</feature>